<feature type="domain" description="OmpR/PhoB-type" evidence="4">
    <location>
        <begin position="33"/>
        <end position="131"/>
    </location>
</feature>
<dbReference type="Gene3D" id="1.10.10.10">
    <property type="entry name" value="Winged helix-like DNA-binding domain superfamily/Winged helix DNA-binding domain"/>
    <property type="match status" value="1"/>
</dbReference>
<reference evidence="5 6" key="1">
    <citation type="submission" date="2018-12" db="EMBL/GenBank/DDBJ databases">
        <title>Cadmium resistance mechanism in endophytic bacteria Burkholderia cenocepacia YG-3.</title>
        <authorList>
            <person name="Zhang X."/>
            <person name="Wang X."/>
            <person name="Zhu Y."/>
        </authorList>
    </citation>
    <scope>NUCLEOTIDE SEQUENCE [LARGE SCALE GENOMIC DNA]</scope>
    <source>
        <strain evidence="5 6">YG-3</strain>
    </source>
</reference>
<organism evidence="5 6">
    <name type="scientific">Burkholderia cenocepacia</name>
    <dbReference type="NCBI Taxonomy" id="95486"/>
    <lineage>
        <taxon>Bacteria</taxon>
        <taxon>Pseudomonadati</taxon>
        <taxon>Pseudomonadota</taxon>
        <taxon>Betaproteobacteria</taxon>
        <taxon>Burkholderiales</taxon>
        <taxon>Burkholderiaceae</taxon>
        <taxon>Burkholderia</taxon>
        <taxon>Burkholderia cepacia complex</taxon>
    </lineage>
</organism>
<evidence type="ECO:0000256" key="3">
    <source>
        <dbReference type="SAM" id="MobiDB-lite"/>
    </source>
</evidence>
<evidence type="ECO:0000313" key="6">
    <source>
        <dbReference type="Proteomes" id="UP000277191"/>
    </source>
</evidence>
<dbReference type="SUPFAM" id="SSF46894">
    <property type="entry name" value="C-terminal effector domain of the bipartite response regulators"/>
    <property type="match status" value="1"/>
</dbReference>
<dbReference type="Gene3D" id="3.40.50.300">
    <property type="entry name" value="P-loop containing nucleotide triphosphate hydrolases"/>
    <property type="match status" value="1"/>
</dbReference>
<dbReference type="InterPro" id="IPR058852">
    <property type="entry name" value="HTH_77"/>
</dbReference>
<evidence type="ECO:0000256" key="1">
    <source>
        <dbReference type="ARBA" id="ARBA00023125"/>
    </source>
</evidence>
<dbReference type="GO" id="GO:0016887">
    <property type="term" value="F:ATP hydrolysis activity"/>
    <property type="evidence" value="ECO:0007669"/>
    <property type="project" value="InterPro"/>
</dbReference>
<evidence type="ECO:0000259" key="4">
    <source>
        <dbReference type="PROSITE" id="PS51755"/>
    </source>
</evidence>
<dbReference type="AlphaFoldDB" id="A0A3S9NCC0"/>
<dbReference type="InterPro" id="IPR049945">
    <property type="entry name" value="AAA_22"/>
</dbReference>
<dbReference type="PANTHER" id="PTHR47691:SF3">
    <property type="entry name" value="HTH-TYPE TRANSCRIPTIONAL REGULATOR RV0890C-RELATED"/>
    <property type="match status" value="1"/>
</dbReference>
<dbReference type="InterPro" id="IPR027417">
    <property type="entry name" value="P-loop_NTPase"/>
</dbReference>
<dbReference type="InterPro" id="IPR001867">
    <property type="entry name" value="OmpR/PhoB-type_DNA-bd"/>
</dbReference>
<accession>A0A3S9NCC0</accession>
<dbReference type="Proteomes" id="UP000277191">
    <property type="component" value="Chromosome 2"/>
</dbReference>
<dbReference type="Pfam" id="PF00486">
    <property type="entry name" value="Trans_reg_C"/>
    <property type="match status" value="1"/>
</dbReference>
<gene>
    <name evidence="5" type="ORF">D5R55_19835</name>
</gene>
<dbReference type="EMBL" id="CP034546">
    <property type="protein sequence ID" value="AZQ53221.1"/>
    <property type="molecule type" value="Genomic_DNA"/>
</dbReference>
<feature type="region of interest" description="Disordered" evidence="3">
    <location>
        <begin position="140"/>
        <end position="162"/>
    </location>
</feature>
<dbReference type="InterPro" id="IPR036388">
    <property type="entry name" value="WH-like_DNA-bd_sf"/>
</dbReference>
<sequence>MSNNWLILRQCARPAHRIGRHSTRAMTLSMTAPYSLAFGPFTLQFPQRILLKDGAPLKIGSRALDILVVLVEQAGALVSTRNLCDSVWVDNVVEEGALRVHLSALRKVLGDGPDGARYIVNEPGRGYRFAAPVTRAEAVDPAAPRPPMHAAQPATGSESGSRGLPVTLARVIGREDIIAGLTDHLPERRLLTIAGPGGMGKTTVAVAIAHRFAQRTGMRAVFVNFAPVSAAASAASTIASALGVAVSSGDPVPDLIKALEASPALLVLDNCEHLIDAVAVLAEQLLQGASGVHLLVTSREPLRAEGESVHRLAALPSPGTDAGVSLEDAVQFPAIALFHDRARAANDRFALSDANLGAAIDICRRLDGIPLAIEFAAARVGLMDVHSIAARLDDRFALLTQGRRTALPRQQTLRATLDWSYELLRPEERQVLRRLSVMRGAFGMDAAAAVAAGGDVDDPAAFDAVTGLIAKSLIACAIDDSDHPYRLLDTTRHYAHMRLEEANELDDTRRRHALYCCAIFADPVAAWEGKAPRQWLAIHSQRIDDVRAAFDWAAGQDGEPTLAIDLLIATAPLWFHLSLPHEFLGMAERAIAAAENSDLAGKEQHIELLAAYGHALWHTRGPTAEMAHAFDAALAAAQRLGDERLALRTLWGVWAHRTLAGAYADSLDHARAFRAAAARTGDFATTQTGERMCALSHHFLGDDAIARALIEAVMARDKDPVRATHANHAQVDAHIAAISILMRILWLQGETDAAMALARDCATEALAIDHDLTVCYGLAIGSIAVATWEGEVALAREWTARLRERTRRRGLAYWDKWGEGFEAIHEGRPVTPAGATPMQLEVFARAGDAGSANALIEAGRADTPSWLQGYLQQVAAMRGVRT</sequence>
<dbReference type="SUPFAM" id="SSF52540">
    <property type="entry name" value="P-loop containing nucleoside triphosphate hydrolases"/>
    <property type="match status" value="1"/>
</dbReference>
<dbReference type="SMART" id="SM00862">
    <property type="entry name" value="Trans_reg_C"/>
    <property type="match status" value="1"/>
</dbReference>
<dbReference type="PRINTS" id="PR00364">
    <property type="entry name" value="DISEASERSIST"/>
</dbReference>
<name>A0A3S9NCC0_9BURK</name>
<feature type="DNA-binding region" description="OmpR/PhoB-type" evidence="2">
    <location>
        <begin position="33"/>
        <end position="131"/>
    </location>
</feature>
<dbReference type="Pfam" id="PF25872">
    <property type="entry name" value="HTH_77"/>
    <property type="match status" value="1"/>
</dbReference>
<dbReference type="RefSeq" id="WP_126365000.1">
    <property type="nucleotide sequence ID" value="NZ_CP034546.1"/>
</dbReference>
<dbReference type="GO" id="GO:0003677">
    <property type="term" value="F:DNA binding"/>
    <property type="evidence" value="ECO:0007669"/>
    <property type="project" value="UniProtKB-UniRule"/>
</dbReference>
<keyword evidence="1 2" id="KW-0238">DNA-binding</keyword>
<dbReference type="GO" id="GO:0006355">
    <property type="term" value="P:regulation of DNA-templated transcription"/>
    <property type="evidence" value="ECO:0007669"/>
    <property type="project" value="InterPro"/>
</dbReference>
<dbReference type="CDD" id="cd00383">
    <property type="entry name" value="trans_reg_C"/>
    <property type="match status" value="1"/>
</dbReference>
<dbReference type="Pfam" id="PF13401">
    <property type="entry name" value="AAA_22"/>
    <property type="match status" value="1"/>
</dbReference>
<evidence type="ECO:0000256" key="2">
    <source>
        <dbReference type="PROSITE-ProRule" id="PRU01091"/>
    </source>
</evidence>
<dbReference type="GO" id="GO:0000160">
    <property type="term" value="P:phosphorelay signal transduction system"/>
    <property type="evidence" value="ECO:0007669"/>
    <property type="project" value="InterPro"/>
</dbReference>
<dbReference type="PROSITE" id="PS51755">
    <property type="entry name" value="OMPR_PHOB"/>
    <property type="match status" value="1"/>
</dbReference>
<dbReference type="InterPro" id="IPR016032">
    <property type="entry name" value="Sig_transdc_resp-reg_C-effctor"/>
</dbReference>
<protein>
    <submittedName>
        <fullName evidence="5">Transcriptional regulator</fullName>
    </submittedName>
</protein>
<dbReference type="PANTHER" id="PTHR47691">
    <property type="entry name" value="REGULATOR-RELATED"/>
    <property type="match status" value="1"/>
</dbReference>
<evidence type="ECO:0000313" key="5">
    <source>
        <dbReference type="EMBL" id="AZQ53221.1"/>
    </source>
</evidence>
<proteinExistence type="predicted"/>